<gene>
    <name evidence="5" type="primary">LOC106478862</name>
</gene>
<dbReference type="Proteomes" id="UP000694941">
    <property type="component" value="Unplaced"/>
</dbReference>
<dbReference type="PANTHER" id="PTHR21719">
    <property type="entry name" value="FI06402P-RELATED"/>
    <property type="match status" value="1"/>
</dbReference>
<keyword evidence="4" id="KW-1185">Reference proteome</keyword>
<dbReference type="PROSITE" id="PS50278">
    <property type="entry name" value="PDGF_2"/>
    <property type="match status" value="1"/>
</dbReference>
<dbReference type="Gene3D" id="2.10.90.10">
    <property type="entry name" value="Cystine-knot cytokines"/>
    <property type="match status" value="1"/>
</dbReference>
<feature type="domain" description="Platelet-derived growth factor (PDGF) family profile" evidence="3">
    <location>
        <begin position="105"/>
        <end position="214"/>
    </location>
</feature>
<evidence type="ECO:0000259" key="3">
    <source>
        <dbReference type="PROSITE" id="PS50278"/>
    </source>
</evidence>
<dbReference type="RefSeq" id="XP_013794890.2">
    <property type="nucleotide sequence ID" value="XM_013939436.2"/>
</dbReference>
<dbReference type="InterPro" id="IPR000072">
    <property type="entry name" value="PDGF/VEGF_dom"/>
</dbReference>
<dbReference type="SUPFAM" id="SSF57501">
    <property type="entry name" value="Cystine-knot cytokines"/>
    <property type="match status" value="1"/>
</dbReference>
<evidence type="ECO:0000256" key="2">
    <source>
        <dbReference type="SAM" id="SignalP"/>
    </source>
</evidence>
<dbReference type="Pfam" id="PF00341">
    <property type="entry name" value="PDGF"/>
    <property type="match status" value="1"/>
</dbReference>
<proteinExistence type="inferred from homology"/>
<accession>A0ABM1C643</accession>
<dbReference type="SMART" id="SM00141">
    <property type="entry name" value="PDGF"/>
    <property type="match status" value="1"/>
</dbReference>
<organism evidence="4 5">
    <name type="scientific">Limulus polyphemus</name>
    <name type="common">Atlantic horseshoe crab</name>
    <dbReference type="NCBI Taxonomy" id="6850"/>
    <lineage>
        <taxon>Eukaryota</taxon>
        <taxon>Metazoa</taxon>
        <taxon>Ecdysozoa</taxon>
        <taxon>Arthropoda</taxon>
        <taxon>Chelicerata</taxon>
        <taxon>Merostomata</taxon>
        <taxon>Xiphosura</taxon>
        <taxon>Limulidae</taxon>
        <taxon>Limulus</taxon>
    </lineage>
</organism>
<comment type="similarity">
    <text evidence="1">Belongs to the PDGF/VEGF growth factor family.</text>
</comment>
<evidence type="ECO:0000313" key="5">
    <source>
        <dbReference type="RefSeq" id="XP_013794890.2"/>
    </source>
</evidence>
<name>A0ABM1C643_LIMPO</name>
<feature type="signal peptide" evidence="2">
    <location>
        <begin position="1"/>
        <end position="25"/>
    </location>
</feature>
<protein>
    <submittedName>
        <fullName evidence="5">Uncharacterized protein LOC106478862</fullName>
    </submittedName>
</protein>
<evidence type="ECO:0000256" key="1">
    <source>
        <dbReference type="RuleBase" id="RU003818"/>
    </source>
</evidence>
<keyword evidence="2" id="KW-0732">Signal</keyword>
<dbReference type="InterPro" id="IPR029034">
    <property type="entry name" value="Cystine-knot_cytokine"/>
</dbReference>
<dbReference type="GeneID" id="106478862"/>
<evidence type="ECO:0000313" key="4">
    <source>
        <dbReference type="Proteomes" id="UP000694941"/>
    </source>
</evidence>
<dbReference type="PANTHER" id="PTHR21719:SF1">
    <property type="entry name" value="FI06402P-RELATED"/>
    <property type="match status" value="1"/>
</dbReference>
<sequence length="360" mass="42901">MRNWTWIFLVSCFCLSGLHVQQVSSNGIRHVKRLLKQPHYSRHTDDSKWYTYQSPRRVEVDSSSSFQQFYRSYNSTQRRASRLKRNSTDLQRPNVDYGIRQDLEDIRRANEHFLRIRQTATCHTPEPHVVNIKDYYPDPSKKHLPRCTILHRCTEKTGCCDDGVKCGPKAVQEVALYFYTLQVRKEGTYVGLSNAVEKLLFINHTECECQPINREPRVGEYPELHPAPESYRFQKKISEPRSHSVLDNPLRHPPSQEESKCRECPLPFYRREYPDGRCSCDCFDHHKPCLRIKRGRDPLSDIEKRCVRAQKCHIPDCEFGQYNYLTGKCPKRPRSHRKQNNRKYYNKQQHYQRWAFFERD</sequence>
<feature type="chain" id="PRO_5046572380" evidence="2">
    <location>
        <begin position="26"/>
        <end position="360"/>
    </location>
</feature>
<reference evidence="5" key="1">
    <citation type="submission" date="2025-08" db="UniProtKB">
        <authorList>
            <consortium name="RefSeq"/>
        </authorList>
    </citation>
    <scope>IDENTIFICATION</scope>
    <source>
        <tissue evidence="5">Muscle</tissue>
    </source>
</reference>
<keyword evidence="1" id="KW-0339">Growth factor</keyword>